<dbReference type="PANTHER" id="PTHR42794:SF2">
    <property type="entry name" value="ABC TRANSPORTER ATP-BINDING PROTEIN"/>
    <property type="match status" value="1"/>
</dbReference>
<keyword evidence="6" id="KW-1185">Reference proteome</keyword>
<gene>
    <name evidence="5" type="ORF">E8M01_07590</name>
</gene>
<dbReference type="InterPro" id="IPR003439">
    <property type="entry name" value="ABC_transporter-like_ATP-bd"/>
</dbReference>
<reference evidence="5 6" key="1">
    <citation type="submission" date="2019-04" db="EMBL/GenBank/DDBJ databases">
        <title>Phreatobacter aquaticus sp. nov.</title>
        <authorList>
            <person name="Choi A."/>
        </authorList>
    </citation>
    <scope>NUCLEOTIDE SEQUENCE [LARGE SCALE GENOMIC DNA]</scope>
    <source>
        <strain evidence="5 6">KCTC 52518</strain>
    </source>
</reference>
<dbReference type="SUPFAM" id="SSF52540">
    <property type="entry name" value="P-loop containing nucleoside triphosphate hydrolases"/>
    <property type="match status" value="1"/>
</dbReference>
<dbReference type="KEGG" id="pstg:E8M01_07590"/>
<keyword evidence="3 5" id="KW-0067">ATP-binding</keyword>
<dbReference type="PROSITE" id="PS00211">
    <property type="entry name" value="ABC_TRANSPORTER_1"/>
    <property type="match status" value="1"/>
</dbReference>
<dbReference type="Proteomes" id="UP000298781">
    <property type="component" value="Chromosome"/>
</dbReference>
<protein>
    <submittedName>
        <fullName evidence="5">ABC transporter ATP-binding protein</fullName>
    </submittedName>
</protein>
<dbReference type="InterPro" id="IPR003593">
    <property type="entry name" value="AAA+_ATPase"/>
</dbReference>
<proteinExistence type="inferred from homology"/>
<dbReference type="Gene3D" id="3.40.50.300">
    <property type="entry name" value="P-loop containing nucleotide triphosphate hydrolases"/>
    <property type="match status" value="1"/>
</dbReference>
<evidence type="ECO:0000313" key="5">
    <source>
        <dbReference type="EMBL" id="QCI64119.1"/>
    </source>
</evidence>
<dbReference type="CDD" id="cd03214">
    <property type="entry name" value="ABC_Iron-Siderophores_B12_Hemin"/>
    <property type="match status" value="1"/>
</dbReference>
<sequence>MTSGPLAITGFSAGYRNRPVLTDFSLSPIPEGSVTALVGPNAAGKSTLLRGLAGLLPAAGSVRLGGIELSALGLAQRAGHVAFMPQSLPQGAELSVLEAVIGALKASPLAEFDGGLTEARRRAVDVLDRLGIVDLALDGIGRLSGGQRQLASLAQAMVRAPKLLLLDEPTSALDLRHQLDVMTVVRELAREGRIVVAVLHDLTLAAAWADHVVVLDHGRCAAQGRPETAITPEILRSVYGVDARVERCSRGRLHIAVDGPVPG</sequence>
<feature type="domain" description="ABC transporter" evidence="4">
    <location>
        <begin position="6"/>
        <end position="242"/>
    </location>
</feature>
<evidence type="ECO:0000313" key="6">
    <source>
        <dbReference type="Proteomes" id="UP000298781"/>
    </source>
</evidence>
<dbReference type="AlphaFoldDB" id="A0A4D7AT49"/>
<keyword evidence="2" id="KW-0547">Nucleotide-binding</keyword>
<evidence type="ECO:0000259" key="4">
    <source>
        <dbReference type="PROSITE" id="PS50893"/>
    </source>
</evidence>
<dbReference type="PROSITE" id="PS50893">
    <property type="entry name" value="ABC_TRANSPORTER_2"/>
    <property type="match status" value="1"/>
</dbReference>
<dbReference type="GO" id="GO:0005524">
    <property type="term" value="F:ATP binding"/>
    <property type="evidence" value="ECO:0007669"/>
    <property type="project" value="UniProtKB-KW"/>
</dbReference>
<dbReference type="EMBL" id="CP039690">
    <property type="protein sequence ID" value="QCI64119.1"/>
    <property type="molecule type" value="Genomic_DNA"/>
</dbReference>
<dbReference type="RefSeq" id="WP_136959575.1">
    <property type="nucleotide sequence ID" value="NZ_CP039690.1"/>
</dbReference>
<comment type="similarity">
    <text evidence="1">Belongs to the ABC transporter superfamily.</text>
</comment>
<evidence type="ECO:0000256" key="3">
    <source>
        <dbReference type="ARBA" id="ARBA00022840"/>
    </source>
</evidence>
<name>A0A4D7AT49_9HYPH</name>
<dbReference type="Pfam" id="PF00005">
    <property type="entry name" value="ABC_tran"/>
    <property type="match status" value="1"/>
</dbReference>
<dbReference type="SMART" id="SM00382">
    <property type="entry name" value="AAA"/>
    <property type="match status" value="1"/>
</dbReference>
<dbReference type="PANTHER" id="PTHR42794">
    <property type="entry name" value="HEMIN IMPORT ATP-BINDING PROTEIN HMUV"/>
    <property type="match status" value="1"/>
</dbReference>
<dbReference type="InterPro" id="IPR017871">
    <property type="entry name" value="ABC_transporter-like_CS"/>
</dbReference>
<accession>A0A4D7AT49</accession>
<organism evidence="5 6">
    <name type="scientific">Phreatobacter stygius</name>
    <dbReference type="NCBI Taxonomy" id="1940610"/>
    <lineage>
        <taxon>Bacteria</taxon>
        <taxon>Pseudomonadati</taxon>
        <taxon>Pseudomonadota</taxon>
        <taxon>Alphaproteobacteria</taxon>
        <taxon>Hyphomicrobiales</taxon>
        <taxon>Phreatobacteraceae</taxon>
        <taxon>Phreatobacter</taxon>
    </lineage>
</organism>
<dbReference type="OrthoDB" id="9810077at2"/>
<dbReference type="GO" id="GO:0016887">
    <property type="term" value="F:ATP hydrolysis activity"/>
    <property type="evidence" value="ECO:0007669"/>
    <property type="project" value="InterPro"/>
</dbReference>
<evidence type="ECO:0000256" key="2">
    <source>
        <dbReference type="ARBA" id="ARBA00022741"/>
    </source>
</evidence>
<dbReference type="InterPro" id="IPR027417">
    <property type="entry name" value="P-loop_NTPase"/>
</dbReference>
<evidence type="ECO:0000256" key="1">
    <source>
        <dbReference type="ARBA" id="ARBA00005417"/>
    </source>
</evidence>